<keyword evidence="1" id="KW-0812">Transmembrane</keyword>
<evidence type="ECO:0000313" key="2">
    <source>
        <dbReference type="EMBL" id="UQS84714.1"/>
    </source>
</evidence>
<proteinExistence type="predicted"/>
<feature type="transmembrane region" description="Helical" evidence="1">
    <location>
        <begin position="62"/>
        <end position="82"/>
    </location>
</feature>
<keyword evidence="1" id="KW-1133">Transmembrane helix</keyword>
<sequence length="123" mass="14341">MKIKKLKSILKYISLILIIFGYIELFNVNGIHLPIITLSMIIVCILNLKMINKFLPKRKNDINDLALFIMLINAILYYLLVFNIEFSSSLEFNIGYIFGKFICIISLSLLLSHLIIDFKHKFI</sequence>
<organism evidence="2 3">
    <name type="scientific">Apilactobacillus apisilvae</name>
    <dbReference type="NCBI Taxonomy" id="2923364"/>
    <lineage>
        <taxon>Bacteria</taxon>
        <taxon>Bacillati</taxon>
        <taxon>Bacillota</taxon>
        <taxon>Bacilli</taxon>
        <taxon>Lactobacillales</taxon>
        <taxon>Lactobacillaceae</taxon>
        <taxon>Apilactobacillus</taxon>
    </lineage>
</organism>
<feature type="transmembrane region" description="Helical" evidence="1">
    <location>
        <begin position="9"/>
        <end position="25"/>
    </location>
</feature>
<dbReference type="Proteomes" id="UP000831859">
    <property type="component" value="Chromosome"/>
</dbReference>
<dbReference type="RefSeq" id="WP_249510698.1">
    <property type="nucleotide sequence ID" value="NZ_CP093362.1"/>
</dbReference>
<evidence type="ECO:0000313" key="3">
    <source>
        <dbReference type="Proteomes" id="UP000831859"/>
    </source>
</evidence>
<feature type="transmembrane region" description="Helical" evidence="1">
    <location>
        <begin position="31"/>
        <end position="50"/>
    </location>
</feature>
<protein>
    <submittedName>
        <fullName evidence="2">Uncharacterized protein</fullName>
    </submittedName>
</protein>
<name>A0ABY4PGS6_9LACO</name>
<keyword evidence="1" id="KW-0472">Membrane</keyword>
<dbReference type="EMBL" id="CP093362">
    <property type="protein sequence ID" value="UQS84714.1"/>
    <property type="molecule type" value="Genomic_DNA"/>
</dbReference>
<keyword evidence="3" id="KW-1185">Reference proteome</keyword>
<accession>A0ABY4PGS6</accession>
<feature type="transmembrane region" description="Helical" evidence="1">
    <location>
        <begin position="94"/>
        <end position="116"/>
    </location>
</feature>
<gene>
    <name evidence="2" type="ORF">MOO46_05555</name>
</gene>
<evidence type="ECO:0000256" key="1">
    <source>
        <dbReference type="SAM" id="Phobius"/>
    </source>
</evidence>
<reference evidence="2 3" key="1">
    <citation type="journal article" date="2022" name="Int. J. Syst. Evol. Microbiol.">
        <title>Apilactobacillus apisilvae sp. nov., Nicolia spurrieriana gen. nov. sp. nov., Bombilactobacillus folatiphilus sp. nov. and Bombilactobacillus thymidiniphilus sp. nov., four new lactic acid bacterial isolates from stingless bees Tetragonula carbonaria and Austroplebeia australis.</title>
        <authorList>
            <person name="Oliphant S.A."/>
            <person name="Watson-Haigh N.S."/>
            <person name="Sumby K.M."/>
            <person name="Gardner J."/>
            <person name="Groom S."/>
            <person name="Jiranek V."/>
        </authorList>
    </citation>
    <scope>NUCLEOTIDE SEQUENCE [LARGE SCALE GENOMIC DNA]</scope>
    <source>
        <strain evidence="2 3">SG5_A10</strain>
    </source>
</reference>